<evidence type="ECO:0000256" key="8">
    <source>
        <dbReference type="ARBA" id="ARBA00022917"/>
    </source>
</evidence>
<protein>
    <recommendedName>
        <fullName evidence="3">arginine--tRNA ligase</fullName>
        <ecNumber evidence="3">6.1.1.19</ecNumber>
    </recommendedName>
</protein>
<dbReference type="Pfam" id="PF00750">
    <property type="entry name" value="tRNA-synt_1d"/>
    <property type="match status" value="2"/>
</dbReference>
<dbReference type="PANTHER" id="PTHR11956">
    <property type="entry name" value="ARGINYL-TRNA SYNTHETASE"/>
    <property type="match status" value="1"/>
</dbReference>
<keyword evidence="8" id="KW-0648">Protein biosynthesis</keyword>
<dbReference type="GO" id="GO:0005524">
    <property type="term" value="F:ATP binding"/>
    <property type="evidence" value="ECO:0007669"/>
    <property type="project" value="UniProtKB-KW"/>
</dbReference>
<dbReference type="InterPro" id="IPR014729">
    <property type="entry name" value="Rossmann-like_a/b/a_fold"/>
</dbReference>
<evidence type="ECO:0000256" key="1">
    <source>
        <dbReference type="ARBA" id="ARBA00004496"/>
    </source>
</evidence>
<gene>
    <name evidence="13" type="ORF">MNBD_GAMMA14-351</name>
</gene>
<name>A0A3B0YXL2_9ZZZZ</name>
<keyword evidence="5 13" id="KW-0436">Ligase</keyword>
<dbReference type="GO" id="GO:0005737">
    <property type="term" value="C:cytoplasm"/>
    <property type="evidence" value="ECO:0007669"/>
    <property type="project" value="UniProtKB-SubCell"/>
</dbReference>
<dbReference type="FunFam" id="3.30.1360.70:FF:000003">
    <property type="entry name" value="Arginine--tRNA ligase"/>
    <property type="match status" value="1"/>
</dbReference>
<dbReference type="CDD" id="cd00671">
    <property type="entry name" value="ArgRS_core"/>
    <property type="match status" value="1"/>
</dbReference>
<dbReference type="InterPro" id="IPR005148">
    <property type="entry name" value="Arg-tRNA-synth_N"/>
</dbReference>
<evidence type="ECO:0000256" key="6">
    <source>
        <dbReference type="ARBA" id="ARBA00022741"/>
    </source>
</evidence>
<dbReference type="CDD" id="cd07956">
    <property type="entry name" value="Anticodon_Ia_Arg"/>
    <property type="match status" value="1"/>
</dbReference>
<dbReference type="SUPFAM" id="SSF52374">
    <property type="entry name" value="Nucleotidylyl transferase"/>
    <property type="match status" value="1"/>
</dbReference>
<dbReference type="HAMAP" id="MF_00123">
    <property type="entry name" value="Arg_tRNA_synth"/>
    <property type="match status" value="1"/>
</dbReference>
<evidence type="ECO:0000256" key="7">
    <source>
        <dbReference type="ARBA" id="ARBA00022840"/>
    </source>
</evidence>
<dbReference type="InterPro" id="IPR001412">
    <property type="entry name" value="aa-tRNA-synth_I_CS"/>
</dbReference>
<dbReference type="PROSITE" id="PS00178">
    <property type="entry name" value="AA_TRNA_LIGASE_I"/>
    <property type="match status" value="1"/>
</dbReference>
<dbReference type="GO" id="GO:0004814">
    <property type="term" value="F:arginine-tRNA ligase activity"/>
    <property type="evidence" value="ECO:0007669"/>
    <property type="project" value="UniProtKB-EC"/>
</dbReference>
<dbReference type="InterPro" id="IPR009080">
    <property type="entry name" value="tRNAsynth_Ia_anticodon-bd"/>
</dbReference>
<evidence type="ECO:0000256" key="10">
    <source>
        <dbReference type="ARBA" id="ARBA00049339"/>
    </source>
</evidence>
<dbReference type="EC" id="6.1.1.19" evidence="3"/>
<dbReference type="Gene3D" id="1.10.730.10">
    <property type="entry name" value="Isoleucyl-tRNA Synthetase, Domain 1"/>
    <property type="match status" value="1"/>
</dbReference>
<dbReference type="InterPro" id="IPR008909">
    <property type="entry name" value="DALR_anticod-bd"/>
</dbReference>
<feature type="non-terminal residue" evidence="13">
    <location>
        <position position="1"/>
    </location>
</feature>
<evidence type="ECO:0000256" key="5">
    <source>
        <dbReference type="ARBA" id="ARBA00022598"/>
    </source>
</evidence>
<dbReference type="SMART" id="SM01016">
    <property type="entry name" value="Arg_tRNA_synt_N"/>
    <property type="match status" value="1"/>
</dbReference>
<dbReference type="EMBL" id="UOFM01000288">
    <property type="protein sequence ID" value="VAW78929.1"/>
    <property type="molecule type" value="Genomic_DNA"/>
</dbReference>
<comment type="subcellular location">
    <subcellularLocation>
        <location evidence="1">Cytoplasm</location>
    </subcellularLocation>
</comment>
<evidence type="ECO:0000313" key="13">
    <source>
        <dbReference type="EMBL" id="VAW78929.1"/>
    </source>
</evidence>
<organism evidence="13">
    <name type="scientific">hydrothermal vent metagenome</name>
    <dbReference type="NCBI Taxonomy" id="652676"/>
    <lineage>
        <taxon>unclassified sequences</taxon>
        <taxon>metagenomes</taxon>
        <taxon>ecological metagenomes</taxon>
    </lineage>
</organism>
<keyword evidence="7" id="KW-0067">ATP-binding</keyword>
<dbReference type="InterPro" id="IPR035684">
    <property type="entry name" value="ArgRS_core"/>
</dbReference>
<evidence type="ECO:0000259" key="11">
    <source>
        <dbReference type="SMART" id="SM00836"/>
    </source>
</evidence>
<evidence type="ECO:0000256" key="2">
    <source>
        <dbReference type="ARBA" id="ARBA00005594"/>
    </source>
</evidence>
<evidence type="ECO:0000256" key="9">
    <source>
        <dbReference type="ARBA" id="ARBA00023146"/>
    </source>
</evidence>
<dbReference type="AlphaFoldDB" id="A0A3B0YXL2"/>
<dbReference type="PRINTS" id="PR01038">
    <property type="entry name" value="TRNASYNTHARG"/>
</dbReference>
<dbReference type="FunFam" id="1.10.730.10:FF:000008">
    <property type="entry name" value="Arginine--tRNA ligase"/>
    <property type="match status" value="1"/>
</dbReference>
<keyword evidence="9 13" id="KW-0030">Aminoacyl-tRNA synthetase</keyword>
<evidence type="ECO:0000256" key="4">
    <source>
        <dbReference type="ARBA" id="ARBA00022490"/>
    </source>
</evidence>
<evidence type="ECO:0000256" key="3">
    <source>
        <dbReference type="ARBA" id="ARBA00012837"/>
    </source>
</evidence>
<dbReference type="InterPro" id="IPR036695">
    <property type="entry name" value="Arg-tRNA-synth_N_sf"/>
</dbReference>
<dbReference type="InterPro" id="IPR001278">
    <property type="entry name" value="Arg-tRNA-ligase"/>
</dbReference>
<feature type="domain" description="DALR anticodon binding" evidence="11">
    <location>
        <begin position="484"/>
        <end position="605"/>
    </location>
</feature>
<dbReference type="PANTHER" id="PTHR11956:SF5">
    <property type="entry name" value="ARGININE--TRNA LIGASE, CYTOPLASMIC"/>
    <property type="match status" value="1"/>
</dbReference>
<comment type="similarity">
    <text evidence="2">Belongs to the class-I aminoacyl-tRNA synthetase family.</text>
</comment>
<feature type="domain" description="Arginyl tRNA synthetase N-terminal" evidence="12">
    <location>
        <begin position="22"/>
        <end position="110"/>
    </location>
</feature>
<dbReference type="Gene3D" id="3.30.1360.70">
    <property type="entry name" value="Arginyl tRNA synthetase N-terminal domain"/>
    <property type="match status" value="1"/>
</dbReference>
<sequence length="605" mass="67380">VELPPPSGIMDGFPDCPEPMKQQLAPLLSAAVATLQADGVLPADQPVDIQLERTRDRKHGDFASNLAMMLCKAARSKPRDLAEKLVAALPASDIVTRVEIAGPGFINFYLAPAAYHAMLQQILAEGESFGRSAIGAGKTVQVEFVSANPTGPLHVGHGRGAAYGATVADLLAATGHKVHREYYVNDAGRQMDILAASVYLRYLDLCGETLTFPSNGYKGDYVWDIGASLHRKHGDALRHSSDEVFRDITADEPQGGDKEAHIDDLVTRIKTLLGDEHYREMFDLGLNAILDNIRQDLKEFGVHYDEWFSERSLTEGGAVDRALERLKASGHVYEKGGAQWFRSTDFGDEKDRVVVRDNGQTTYFASDIAYHMNKLERGYERVIDIWGADHHGYVPRVKAALTALGDDADKLDVLLVQFAILYRGGERMQMSTRSGEFVTLRELRHEVGNDAARFFYVMRKCEQHMDFDLDLAKSQSNENPIYYIQYAHARVVSVFRQLADKGFSWNADRGAQHLERLSESHEDELIVALSRYPDVVESAALNHEPHLLAHYLRELANAFHTYYNAHQFLVEDADLRDARLNLIQATRQVIANGLGLLGVSAPDSM</sequence>
<dbReference type="SMART" id="SM00836">
    <property type="entry name" value="DALR_1"/>
    <property type="match status" value="1"/>
</dbReference>
<dbReference type="Gene3D" id="3.40.50.620">
    <property type="entry name" value="HUPs"/>
    <property type="match status" value="1"/>
</dbReference>
<keyword evidence="4" id="KW-0963">Cytoplasm</keyword>
<dbReference type="SUPFAM" id="SSF55190">
    <property type="entry name" value="Arginyl-tRNA synthetase (ArgRS), N-terminal 'additional' domain"/>
    <property type="match status" value="1"/>
</dbReference>
<comment type="catalytic activity">
    <reaction evidence="10">
        <text>tRNA(Arg) + L-arginine + ATP = L-arginyl-tRNA(Arg) + AMP + diphosphate</text>
        <dbReference type="Rhea" id="RHEA:20301"/>
        <dbReference type="Rhea" id="RHEA-COMP:9658"/>
        <dbReference type="Rhea" id="RHEA-COMP:9673"/>
        <dbReference type="ChEBI" id="CHEBI:30616"/>
        <dbReference type="ChEBI" id="CHEBI:32682"/>
        <dbReference type="ChEBI" id="CHEBI:33019"/>
        <dbReference type="ChEBI" id="CHEBI:78442"/>
        <dbReference type="ChEBI" id="CHEBI:78513"/>
        <dbReference type="ChEBI" id="CHEBI:456215"/>
        <dbReference type="EC" id="6.1.1.19"/>
    </reaction>
</comment>
<dbReference type="SUPFAM" id="SSF47323">
    <property type="entry name" value="Anticodon-binding domain of a subclass of class I aminoacyl-tRNA synthetases"/>
    <property type="match status" value="1"/>
</dbReference>
<dbReference type="GO" id="GO:0006420">
    <property type="term" value="P:arginyl-tRNA aminoacylation"/>
    <property type="evidence" value="ECO:0007669"/>
    <property type="project" value="InterPro"/>
</dbReference>
<proteinExistence type="inferred from homology"/>
<accession>A0A3B0YXL2</accession>
<reference evidence="13" key="1">
    <citation type="submission" date="2018-06" db="EMBL/GenBank/DDBJ databases">
        <authorList>
            <person name="Zhirakovskaya E."/>
        </authorList>
    </citation>
    <scope>NUCLEOTIDE SEQUENCE</scope>
</reference>
<evidence type="ECO:0000259" key="12">
    <source>
        <dbReference type="SMART" id="SM01016"/>
    </source>
</evidence>
<keyword evidence="6" id="KW-0547">Nucleotide-binding</keyword>
<dbReference type="Pfam" id="PF05746">
    <property type="entry name" value="DALR_1"/>
    <property type="match status" value="1"/>
</dbReference>
<dbReference type="Pfam" id="PF03485">
    <property type="entry name" value="Arg_tRNA_synt_N"/>
    <property type="match status" value="1"/>
</dbReference>
<dbReference type="NCBIfam" id="TIGR00456">
    <property type="entry name" value="argS"/>
    <property type="match status" value="1"/>
</dbReference>